<sequence length="111" mass="11975">MARPDPFEVEIVDAYEAGKLKSVASKAELDRLKAAARATALKDRRVNIRLSAGDLQDIQVKALAEGLPYQTLIASILHKYVTGRLEEREPGGASAAAKPKTSGRRSTRSDA</sequence>
<organism evidence="2 3">
    <name type="scientific">Quisquiliibacterium transsilvanicum</name>
    <dbReference type="NCBI Taxonomy" id="1549638"/>
    <lineage>
        <taxon>Bacteria</taxon>
        <taxon>Pseudomonadati</taxon>
        <taxon>Pseudomonadota</taxon>
        <taxon>Betaproteobacteria</taxon>
        <taxon>Burkholderiales</taxon>
        <taxon>Burkholderiaceae</taxon>
        <taxon>Quisquiliibacterium</taxon>
    </lineage>
</organism>
<keyword evidence="3" id="KW-1185">Reference proteome</keyword>
<comment type="caution">
    <text evidence="2">The sequence shown here is derived from an EMBL/GenBank/DDBJ whole genome shotgun (WGS) entry which is preliminary data.</text>
</comment>
<reference evidence="2 3" key="1">
    <citation type="submission" date="2020-08" db="EMBL/GenBank/DDBJ databases">
        <title>Genomic Encyclopedia of Type Strains, Phase IV (KMG-IV): sequencing the most valuable type-strain genomes for metagenomic binning, comparative biology and taxonomic classification.</title>
        <authorList>
            <person name="Goeker M."/>
        </authorList>
    </citation>
    <scope>NUCLEOTIDE SEQUENCE [LARGE SCALE GENOMIC DNA]</scope>
    <source>
        <strain evidence="2 3">DSM 29781</strain>
    </source>
</reference>
<dbReference type="RefSeq" id="WP_183970748.1">
    <property type="nucleotide sequence ID" value="NZ_BAABEW010000005.1"/>
</dbReference>
<dbReference type="AlphaFoldDB" id="A0A7W8HML3"/>
<evidence type="ECO:0000313" key="3">
    <source>
        <dbReference type="Proteomes" id="UP000532440"/>
    </source>
</evidence>
<feature type="region of interest" description="Disordered" evidence="1">
    <location>
        <begin position="87"/>
        <end position="111"/>
    </location>
</feature>
<evidence type="ECO:0000256" key="1">
    <source>
        <dbReference type="SAM" id="MobiDB-lite"/>
    </source>
</evidence>
<proteinExistence type="predicted"/>
<dbReference type="EMBL" id="JACHGB010000009">
    <property type="protein sequence ID" value="MBB5273893.1"/>
    <property type="molecule type" value="Genomic_DNA"/>
</dbReference>
<gene>
    <name evidence="2" type="ORF">HNQ70_003925</name>
</gene>
<feature type="compositionally biased region" description="Basic residues" evidence="1">
    <location>
        <begin position="101"/>
        <end position="111"/>
    </location>
</feature>
<accession>A0A7W8HML3</accession>
<evidence type="ECO:0000313" key="2">
    <source>
        <dbReference type="EMBL" id="MBB5273893.1"/>
    </source>
</evidence>
<dbReference type="Proteomes" id="UP000532440">
    <property type="component" value="Unassembled WGS sequence"/>
</dbReference>
<name>A0A7W8HML3_9BURK</name>
<protein>
    <submittedName>
        <fullName evidence="2">Putative DNA binding CopG/RHH family protein</fullName>
    </submittedName>
</protein>